<sequence length="52" mass="5886">KVPYHTSVLTGQGWVKELLNGHPERICTELGVHKHVFHQLVKELQVVGLKDS</sequence>
<accession>A0A9P5X6V1</accession>
<dbReference type="OrthoDB" id="2430314at2759"/>
<gene>
    <name evidence="2" type="ORF">P691DRAFT_636731</name>
</gene>
<evidence type="ECO:0000313" key="3">
    <source>
        <dbReference type="Proteomes" id="UP000807342"/>
    </source>
</evidence>
<name>A0A9P5X6V1_9AGAR</name>
<reference evidence="2" key="1">
    <citation type="submission" date="2020-11" db="EMBL/GenBank/DDBJ databases">
        <authorList>
            <consortium name="DOE Joint Genome Institute"/>
            <person name="Ahrendt S."/>
            <person name="Riley R."/>
            <person name="Andreopoulos W."/>
            <person name="Labutti K."/>
            <person name="Pangilinan J."/>
            <person name="Ruiz-Duenas F.J."/>
            <person name="Barrasa J.M."/>
            <person name="Sanchez-Garcia M."/>
            <person name="Camarero S."/>
            <person name="Miyauchi S."/>
            <person name="Serrano A."/>
            <person name="Linde D."/>
            <person name="Babiker R."/>
            <person name="Drula E."/>
            <person name="Ayuso-Fernandez I."/>
            <person name="Pacheco R."/>
            <person name="Padilla G."/>
            <person name="Ferreira P."/>
            <person name="Barriuso J."/>
            <person name="Kellner H."/>
            <person name="Castanera R."/>
            <person name="Alfaro M."/>
            <person name="Ramirez L."/>
            <person name="Pisabarro A.G."/>
            <person name="Kuo A."/>
            <person name="Tritt A."/>
            <person name="Lipzen A."/>
            <person name="He G."/>
            <person name="Yan M."/>
            <person name="Ng V."/>
            <person name="Cullen D."/>
            <person name="Martin F."/>
            <person name="Rosso M.-N."/>
            <person name="Henrissat B."/>
            <person name="Hibbett D."/>
            <person name="Martinez A.T."/>
            <person name="Grigoriev I.V."/>
        </authorList>
    </citation>
    <scope>NUCLEOTIDE SEQUENCE</scope>
    <source>
        <strain evidence="2">MF-IS2</strain>
    </source>
</reference>
<dbReference type="Proteomes" id="UP000807342">
    <property type="component" value="Unassembled WGS sequence"/>
</dbReference>
<evidence type="ECO:0000313" key="2">
    <source>
        <dbReference type="EMBL" id="KAF9445622.1"/>
    </source>
</evidence>
<keyword evidence="3" id="KW-1185">Reference proteome</keyword>
<dbReference type="EMBL" id="MU151290">
    <property type="protein sequence ID" value="KAF9445622.1"/>
    <property type="molecule type" value="Genomic_DNA"/>
</dbReference>
<dbReference type="InterPro" id="IPR058353">
    <property type="entry name" value="DUF8040"/>
</dbReference>
<dbReference type="Pfam" id="PF26138">
    <property type="entry name" value="DUF8040"/>
    <property type="match status" value="1"/>
</dbReference>
<organism evidence="2 3">
    <name type="scientific">Macrolepiota fuliginosa MF-IS2</name>
    <dbReference type="NCBI Taxonomy" id="1400762"/>
    <lineage>
        <taxon>Eukaryota</taxon>
        <taxon>Fungi</taxon>
        <taxon>Dikarya</taxon>
        <taxon>Basidiomycota</taxon>
        <taxon>Agaricomycotina</taxon>
        <taxon>Agaricomycetes</taxon>
        <taxon>Agaricomycetidae</taxon>
        <taxon>Agaricales</taxon>
        <taxon>Agaricineae</taxon>
        <taxon>Agaricaceae</taxon>
        <taxon>Macrolepiota</taxon>
    </lineage>
</organism>
<comment type="caution">
    <text evidence="2">The sequence shown here is derived from an EMBL/GenBank/DDBJ whole genome shotgun (WGS) entry which is preliminary data.</text>
</comment>
<dbReference type="AlphaFoldDB" id="A0A9P5X6V1"/>
<feature type="domain" description="DUF8040" evidence="1">
    <location>
        <begin position="6"/>
        <end position="48"/>
    </location>
</feature>
<evidence type="ECO:0000259" key="1">
    <source>
        <dbReference type="Pfam" id="PF26138"/>
    </source>
</evidence>
<feature type="non-terminal residue" evidence="2">
    <location>
        <position position="52"/>
    </location>
</feature>
<protein>
    <recommendedName>
        <fullName evidence="1">DUF8040 domain-containing protein</fullName>
    </recommendedName>
</protein>
<proteinExistence type="predicted"/>
<feature type="non-terminal residue" evidence="2">
    <location>
        <position position="1"/>
    </location>
</feature>